<dbReference type="InterPro" id="IPR036271">
    <property type="entry name" value="Tet_transcr_reg_TetR-rel_C_sf"/>
</dbReference>
<gene>
    <name evidence="7" type="ORF">AN963_01370</name>
</gene>
<accession>A0ABR5NAB7</accession>
<dbReference type="SUPFAM" id="SSF48498">
    <property type="entry name" value="Tetracyclin repressor-like, C-terminal domain"/>
    <property type="match status" value="1"/>
</dbReference>
<keyword evidence="8" id="KW-1185">Reference proteome</keyword>
<reference evidence="7 8" key="1">
    <citation type="submission" date="2015-09" db="EMBL/GenBank/DDBJ databases">
        <title>Genome sequencing project for genomic taxonomy and phylogenomics of Bacillus-like bacteria.</title>
        <authorList>
            <person name="Liu B."/>
            <person name="Wang J."/>
            <person name="Zhu Y."/>
            <person name="Liu G."/>
            <person name="Chen Q."/>
            <person name="Chen Z."/>
            <person name="Lan J."/>
            <person name="Che J."/>
            <person name="Ge C."/>
            <person name="Shi H."/>
            <person name="Pan Z."/>
            <person name="Liu X."/>
        </authorList>
    </citation>
    <scope>NUCLEOTIDE SEQUENCE [LARGE SCALE GENOMIC DNA]</scope>
    <source>
        <strain evidence="7 8">DSM 8552</strain>
    </source>
</reference>
<dbReference type="InterPro" id="IPR009057">
    <property type="entry name" value="Homeodomain-like_sf"/>
</dbReference>
<sequence length="187" mass="21810">MQERIVQCAIHEIESRGIRFTMSDLARRVGVSTKTLYAVFTSKEELITRIIQESIRELREREDLILHDKELDLIEKLRQLLGLLPNGFAGTNLRVWYELKRYYPMQWKLVEDFYQQEWEHVGLILDEGILAGIFRRIQLPILIQMYTGCLEQLVDQQALGKNSMTMGEALNAMIDILLGGVVRQETE</sequence>
<dbReference type="InterPro" id="IPR001647">
    <property type="entry name" value="HTH_TetR"/>
</dbReference>
<evidence type="ECO:0000313" key="8">
    <source>
        <dbReference type="Proteomes" id="UP000051063"/>
    </source>
</evidence>
<keyword evidence="3 5" id="KW-0238">DNA-binding</keyword>
<dbReference type="SUPFAM" id="SSF46689">
    <property type="entry name" value="Homeodomain-like"/>
    <property type="match status" value="1"/>
</dbReference>
<dbReference type="Pfam" id="PF00440">
    <property type="entry name" value="TetR_N"/>
    <property type="match status" value="1"/>
</dbReference>
<dbReference type="PANTHER" id="PTHR30055">
    <property type="entry name" value="HTH-TYPE TRANSCRIPTIONAL REGULATOR RUTR"/>
    <property type="match status" value="1"/>
</dbReference>
<evidence type="ECO:0000256" key="5">
    <source>
        <dbReference type="PROSITE-ProRule" id="PRU00335"/>
    </source>
</evidence>
<dbReference type="EMBL" id="LJJB01000007">
    <property type="protein sequence ID" value="KQL48488.1"/>
    <property type="molecule type" value="Genomic_DNA"/>
</dbReference>
<protein>
    <submittedName>
        <fullName evidence="7">Transcriptional regulator</fullName>
    </submittedName>
</protein>
<dbReference type="Proteomes" id="UP000051063">
    <property type="component" value="Unassembled WGS sequence"/>
</dbReference>
<proteinExistence type="predicted"/>
<evidence type="ECO:0000259" key="6">
    <source>
        <dbReference type="PROSITE" id="PS50977"/>
    </source>
</evidence>
<dbReference type="PANTHER" id="PTHR30055:SF175">
    <property type="entry name" value="HTH-TYPE TRANSCRIPTIONAL REPRESSOR KSTR2"/>
    <property type="match status" value="1"/>
</dbReference>
<dbReference type="InterPro" id="IPR050109">
    <property type="entry name" value="HTH-type_TetR-like_transc_reg"/>
</dbReference>
<evidence type="ECO:0000256" key="2">
    <source>
        <dbReference type="ARBA" id="ARBA00023015"/>
    </source>
</evidence>
<keyword evidence="2" id="KW-0805">Transcription regulation</keyword>
<organism evidence="7 8">
    <name type="scientific">Brevibacillus choshinensis</name>
    <dbReference type="NCBI Taxonomy" id="54911"/>
    <lineage>
        <taxon>Bacteria</taxon>
        <taxon>Bacillati</taxon>
        <taxon>Bacillota</taxon>
        <taxon>Bacilli</taxon>
        <taxon>Bacillales</taxon>
        <taxon>Paenibacillaceae</taxon>
        <taxon>Brevibacillus</taxon>
    </lineage>
</organism>
<keyword evidence="4" id="KW-0804">Transcription</keyword>
<evidence type="ECO:0000256" key="4">
    <source>
        <dbReference type="ARBA" id="ARBA00023163"/>
    </source>
</evidence>
<dbReference type="PROSITE" id="PS50977">
    <property type="entry name" value="HTH_TETR_2"/>
    <property type="match status" value="1"/>
</dbReference>
<evidence type="ECO:0000256" key="1">
    <source>
        <dbReference type="ARBA" id="ARBA00022491"/>
    </source>
</evidence>
<dbReference type="Gene3D" id="1.10.357.10">
    <property type="entry name" value="Tetracycline Repressor, domain 2"/>
    <property type="match status" value="1"/>
</dbReference>
<feature type="DNA-binding region" description="H-T-H motif" evidence="5">
    <location>
        <begin position="21"/>
        <end position="40"/>
    </location>
</feature>
<evidence type="ECO:0000313" key="7">
    <source>
        <dbReference type="EMBL" id="KQL48488.1"/>
    </source>
</evidence>
<dbReference type="PRINTS" id="PR00455">
    <property type="entry name" value="HTHTETR"/>
</dbReference>
<comment type="caution">
    <text evidence="7">The sequence shown here is derived from an EMBL/GenBank/DDBJ whole genome shotgun (WGS) entry which is preliminary data.</text>
</comment>
<evidence type="ECO:0000256" key="3">
    <source>
        <dbReference type="ARBA" id="ARBA00023125"/>
    </source>
</evidence>
<keyword evidence="1" id="KW-0678">Repressor</keyword>
<name>A0ABR5NAB7_BRECH</name>
<dbReference type="Gene3D" id="1.10.10.60">
    <property type="entry name" value="Homeodomain-like"/>
    <property type="match status" value="1"/>
</dbReference>
<feature type="domain" description="HTH tetR-type" evidence="6">
    <location>
        <begin position="1"/>
        <end position="58"/>
    </location>
</feature>